<dbReference type="AlphaFoldDB" id="A0A1V0UHB1"/>
<dbReference type="EMBL" id="CP020570">
    <property type="protein sequence ID" value="ARF64507.1"/>
    <property type="molecule type" value="Genomic_DNA"/>
</dbReference>
<feature type="chain" id="PRO_5010742245" evidence="1">
    <location>
        <begin position="29"/>
        <end position="226"/>
    </location>
</feature>
<dbReference type="OrthoDB" id="5496837at2"/>
<dbReference type="InterPro" id="IPR036365">
    <property type="entry name" value="PGBD-like_sf"/>
</dbReference>
<dbReference type="RefSeq" id="WP_030298987.1">
    <property type="nucleotide sequence ID" value="NZ_CP020570.1"/>
</dbReference>
<organism evidence="2 3">
    <name type="scientific">Streptomyces violaceoruber</name>
    <dbReference type="NCBI Taxonomy" id="1935"/>
    <lineage>
        <taxon>Bacteria</taxon>
        <taxon>Bacillati</taxon>
        <taxon>Actinomycetota</taxon>
        <taxon>Actinomycetes</taxon>
        <taxon>Kitasatosporales</taxon>
        <taxon>Streptomycetaceae</taxon>
        <taxon>Streptomyces</taxon>
        <taxon>Streptomyces violaceoruber group</taxon>
    </lineage>
</organism>
<dbReference type="STRING" id="1935.B1H20_26290"/>
<proteinExistence type="predicted"/>
<evidence type="ECO:0000313" key="2">
    <source>
        <dbReference type="EMBL" id="ARF64507.1"/>
    </source>
</evidence>
<keyword evidence="1" id="KW-0732">Signal</keyword>
<gene>
    <name evidence="2" type="ORF">B1H20_26290</name>
</gene>
<reference evidence="2 3" key="1">
    <citation type="submission" date="2017-03" db="EMBL/GenBank/DDBJ databases">
        <title>Complete Genome Sequence of a natural compounds producer, Streptomyces violaceus S21.</title>
        <authorList>
            <person name="Zhong C."/>
            <person name="Zhao Z."/>
            <person name="Fu J."/>
            <person name="Zong G."/>
            <person name="Qin R."/>
            <person name="Cao G."/>
        </authorList>
    </citation>
    <scope>NUCLEOTIDE SEQUENCE [LARGE SCALE GENOMIC DNA]</scope>
    <source>
        <strain evidence="2 3">S21</strain>
    </source>
</reference>
<name>A0A1V0UHB1_STRVN</name>
<evidence type="ECO:0000256" key="1">
    <source>
        <dbReference type="SAM" id="SignalP"/>
    </source>
</evidence>
<evidence type="ECO:0000313" key="3">
    <source>
        <dbReference type="Proteomes" id="UP000192445"/>
    </source>
</evidence>
<dbReference type="KEGG" id="svu:B1H20_26290"/>
<feature type="signal peptide" evidence="1">
    <location>
        <begin position="1"/>
        <end position="28"/>
    </location>
</feature>
<accession>A0A1V0UHB1</accession>
<protein>
    <submittedName>
        <fullName evidence="2">Peptidoglycan-binding protein</fullName>
    </submittedName>
</protein>
<dbReference type="Proteomes" id="UP000192445">
    <property type="component" value="Chromosome"/>
</dbReference>
<dbReference type="SUPFAM" id="SSF47090">
    <property type="entry name" value="PGBD-like"/>
    <property type="match status" value="1"/>
</dbReference>
<sequence>MRMNRLPRRLLTAVAAGLLLTAAPAAQADPAPPAGSPAPQAAGAHGLRAFQQSYGLPATGRVDITTAHLLKTAPEGELRTFFAAPSDLGREQLANARTVIGVGKGAELSEEAQVIALMTAMQESTFVNYTSPVDNDSLGVFQQRPSMGWGTPAQITHVPTASKSFYGLPSPSANPGLLQIDGWESMEPGAACQAVQRSAHPGRYAQWEDFAKELLEQEGPDADPIP</sequence>